<keyword evidence="2" id="KW-0328">Glycosyltransferase</keyword>
<reference evidence="7" key="1">
    <citation type="submission" date="2021-03" db="EMBL/GenBank/DDBJ databases">
        <authorList>
            <person name="Bekaert M."/>
        </authorList>
    </citation>
    <scope>NUCLEOTIDE SEQUENCE</scope>
</reference>
<dbReference type="Gene3D" id="3.40.220.10">
    <property type="entry name" value="Leucine Aminopeptidase, subunit E, domain 1"/>
    <property type="match status" value="2"/>
</dbReference>
<dbReference type="GO" id="GO:0003714">
    <property type="term" value="F:transcription corepressor activity"/>
    <property type="evidence" value="ECO:0007669"/>
    <property type="project" value="TreeGrafter"/>
</dbReference>
<accession>A0A8S3PSN8</accession>
<dbReference type="GO" id="GO:0016757">
    <property type="term" value="F:glycosyltransferase activity"/>
    <property type="evidence" value="ECO:0007669"/>
    <property type="project" value="UniProtKB-KW"/>
</dbReference>
<evidence type="ECO:0000313" key="8">
    <source>
        <dbReference type="Proteomes" id="UP000683360"/>
    </source>
</evidence>
<dbReference type="InterPro" id="IPR043472">
    <property type="entry name" value="Macro_dom-like"/>
</dbReference>
<evidence type="ECO:0000256" key="4">
    <source>
        <dbReference type="ARBA" id="ARBA00023027"/>
    </source>
</evidence>
<evidence type="ECO:0000259" key="6">
    <source>
        <dbReference type="PROSITE" id="PS51154"/>
    </source>
</evidence>
<protein>
    <recommendedName>
        <fullName evidence="6">Macro domain-containing protein</fullName>
    </recommendedName>
</protein>
<evidence type="ECO:0000256" key="1">
    <source>
        <dbReference type="ARBA" id="ARBA00004123"/>
    </source>
</evidence>
<gene>
    <name evidence="7" type="ORF">MEDL_2099</name>
</gene>
<keyword evidence="8" id="KW-1185">Reference proteome</keyword>
<evidence type="ECO:0000256" key="3">
    <source>
        <dbReference type="ARBA" id="ARBA00022679"/>
    </source>
</evidence>
<evidence type="ECO:0000313" key="7">
    <source>
        <dbReference type="EMBL" id="CAG2186559.1"/>
    </source>
</evidence>
<dbReference type="GO" id="GO:0010629">
    <property type="term" value="P:negative regulation of gene expression"/>
    <property type="evidence" value="ECO:0007669"/>
    <property type="project" value="TreeGrafter"/>
</dbReference>
<dbReference type="PROSITE" id="PS51154">
    <property type="entry name" value="MACRO"/>
    <property type="match status" value="1"/>
</dbReference>
<dbReference type="SUPFAM" id="SSF52949">
    <property type="entry name" value="Macro domain-like"/>
    <property type="match status" value="2"/>
</dbReference>
<dbReference type="PANTHER" id="PTHR14453:SF67">
    <property type="entry name" value="POLY [ADP-RIBOSE] POLYMERASE"/>
    <property type="match status" value="1"/>
</dbReference>
<keyword evidence="4" id="KW-0520">NAD</keyword>
<dbReference type="Pfam" id="PF01661">
    <property type="entry name" value="Macro"/>
    <property type="match status" value="2"/>
</dbReference>
<sequence>MFKHLGRRNGYLQIGRTAVSIVKGNIATQEIDGIVNTTNAELKLDKAGSSSKAILSAAGNSIQSECDVKYPFNINPGDVAITGPGYLEALNIFHIYLPLYNDSKGEKLNYNPNVGANALFEEVERYNEQNHNPKLELVICVVYQDQMYQKFVAAARRRARLKGNEARGLMERTSGSTTLGNTTIKVMVGDLTQKQADVLVHTCSHNLQLNHTAGLSTAVLKAAGQAIQNEINDSFDGTLKNGEFVVTNGYDLRYKKVY</sequence>
<evidence type="ECO:0000256" key="5">
    <source>
        <dbReference type="ARBA" id="ARBA00023242"/>
    </source>
</evidence>
<dbReference type="OrthoDB" id="10052316at2759"/>
<keyword evidence="3" id="KW-0808">Transferase</keyword>
<dbReference type="InterPro" id="IPR052056">
    <property type="entry name" value="Mono-ARTD/PARP"/>
</dbReference>
<keyword evidence="5" id="KW-0539">Nucleus</keyword>
<feature type="domain" description="Macro" evidence="6">
    <location>
        <begin position="171"/>
        <end position="258"/>
    </location>
</feature>
<organism evidence="7 8">
    <name type="scientific">Mytilus edulis</name>
    <name type="common">Blue mussel</name>
    <dbReference type="NCBI Taxonomy" id="6550"/>
    <lineage>
        <taxon>Eukaryota</taxon>
        <taxon>Metazoa</taxon>
        <taxon>Spiralia</taxon>
        <taxon>Lophotrochozoa</taxon>
        <taxon>Mollusca</taxon>
        <taxon>Bivalvia</taxon>
        <taxon>Autobranchia</taxon>
        <taxon>Pteriomorphia</taxon>
        <taxon>Mytilida</taxon>
        <taxon>Mytiloidea</taxon>
        <taxon>Mytilidae</taxon>
        <taxon>Mytilinae</taxon>
        <taxon>Mytilus</taxon>
    </lineage>
</organism>
<dbReference type="EMBL" id="CAJPWZ010000140">
    <property type="protein sequence ID" value="CAG2186559.1"/>
    <property type="molecule type" value="Genomic_DNA"/>
</dbReference>
<dbReference type="GO" id="GO:0005634">
    <property type="term" value="C:nucleus"/>
    <property type="evidence" value="ECO:0007669"/>
    <property type="project" value="UniProtKB-SubCell"/>
</dbReference>
<evidence type="ECO:0000256" key="2">
    <source>
        <dbReference type="ARBA" id="ARBA00022676"/>
    </source>
</evidence>
<name>A0A8S3PSN8_MYTED</name>
<dbReference type="InterPro" id="IPR002589">
    <property type="entry name" value="Macro_dom"/>
</dbReference>
<proteinExistence type="predicted"/>
<dbReference type="GO" id="GO:0005737">
    <property type="term" value="C:cytoplasm"/>
    <property type="evidence" value="ECO:0007669"/>
    <property type="project" value="TreeGrafter"/>
</dbReference>
<comment type="caution">
    <text evidence="7">The sequence shown here is derived from an EMBL/GenBank/DDBJ whole genome shotgun (WGS) entry which is preliminary data.</text>
</comment>
<comment type="subcellular location">
    <subcellularLocation>
        <location evidence="1">Nucleus</location>
    </subcellularLocation>
</comment>
<dbReference type="PANTHER" id="PTHR14453">
    <property type="entry name" value="PARP/ZINC FINGER CCCH TYPE DOMAIN CONTAINING PROTEIN"/>
    <property type="match status" value="1"/>
</dbReference>
<dbReference type="Proteomes" id="UP000683360">
    <property type="component" value="Unassembled WGS sequence"/>
</dbReference>
<dbReference type="AlphaFoldDB" id="A0A8S3PSN8"/>